<reference evidence="4" key="1">
    <citation type="journal article" date="2019" name="Int. J. Syst. Evol. Microbiol.">
        <title>The Global Catalogue of Microorganisms (GCM) 10K type strain sequencing project: providing services to taxonomists for standard genome sequencing and annotation.</title>
        <authorList>
            <consortium name="The Broad Institute Genomics Platform"/>
            <consortium name="The Broad Institute Genome Sequencing Center for Infectious Disease"/>
            <person name="Wu L."/>
            <person name="Ma J."/>
        </authorList>
    </citation>
    <scope>NUCLEOTIDE SEQUENCE [LARGE SCALE GENOMIC DNA]</scope>
    <source>
        <strain evidence="4">JCM 12140</strain>
    </source>
</reference>
<gene>
    <name evidence="3" type="ORF">GCM10009627_27830</name>
</gene>
<dbReference type="PANTHER" id="PTHR43476:SF3">
    <property type="entry name" value="FAD-BINDING MONOOXYGENASE"/>
    <property type="match status" value="1"/>
</dbReference>
<keyword evidence="4" id="KW-1185">Reference proteome</keyword>
<keyword evidence="1" id="KW-0560">Oxidoreductase</keyword>
<dbReference type="InterPro" id="IPR036188">
    <property type="entry name" value="FAD/NAD-bd_sf"/>
</dbReference>
<dbReference type="InterPro" id="IPR050631">
    <property type="entry name" value="PheA/TfdB_FAD_monoxygenase"/>
</dbReference>
<dbReference type="EMBL" id="BAAAJX010000016">
    <property type="protein sequence ID" value="GAA1494437.1"/>
    <property type="molecule type" value="Genomic_DNA"/>
</dbReference>
<feature type="domain" description="FAD-binding" evidence="2">
    <location>
        <begin position="6"/>
        <end position="354"/>
    </location>
</feature>
<dbReference type="Gene3D" id="3.30.70.2450">
    <property type="match status" value="1"/>
</dbReference>
<name>A0ABP4K6D4_9MICO</name>
<dbReference type="InterPro" id="IPR002938">
    <property type="entry name" value="FAD-bd"/>
</dbReference>
<evidence type="ECO:0000259" key="2">
    <source>
        <dbReference type="Pfam" id="PF01494"/>
    </source>
</evidence>
<proteinExistence type="predicted"/>
<dbReference type="Pfam" id="PF01494">
    <property type="entry name" value="FAD_binding_3"/>
    <property type="match status" value="1"/>
</dbReference>
<dbReference type="PANTHER" id="PTHR43476">
    <property type="entry name" value="3-(3-HYDROXY-PHENYL)PROPIONATE/3-HYDROXYCINNAMIC ACID HYDROXYLASE"/>
    <property type="match status" value="1"/>
</dbReference>
<dbReference type="PRINTS" id="PR00420">
    <property type="entry name" value="RNGMNOXGNASE"/>
</dbReference>
<sequence>MTTDTTDVLVVGGGPVGLFLGALLAARGTAVQVWERRTTDPVGSRAIGIHPPSIDAFAEIGLARPVLDEAVLVRTGVARSRGRVLGALSFDRASDTHPYVATLDQHRTETLLRERLAAAAPDALRTGTALVDLTRHADHVDATGTDRDGRTVSVRAAFVVGADGARSVVRDLLGIGTTGRDYPDRYVMGDFADPEDADARATALVDVGSAGVVESFPLPHGRRRYVALLPADDPLVDGSAPTTAADAPEAGRASRLAAIVRDRTGVAPDATTCSMLSAFRVRRRTAERIGVGRVVLVGDAAHEISPIGGQGMNLGWLDAADLAPLLSDAVRTGAAGPWPSYARRRQAAARRAGRQAEANMALGSAVPDVVGIGREALLRSVLALRTSGALARLYAMAWA</sequence>
<evidence type="ECO:0000313" key="4">
    <source>
        <dbReference type="Proteomes" id="UP001501742"/>
    </source>
</evidence>
<evidence type="ECO:0000313" key="3">
    <source>
        <dbReference type="EMBL" id="GAA1494437.1"/>
    </source>
</evidence>
<dbReference type="Gene3D" id="3.50.50.60">
    <property type="entry name" value="FAD/NAD(P)-binding domain"/>
    <property type="match status" value="1"/>
</dbReference>
<evidence type="ECO:0000256" key="1">
    <source>
        <dbReference type="ARBA" id="ARBA00023002"/>
    </source>
</evidence>
<protein>
    <submittedName>
        <fullName evidence="3">NAD(P)/FAD-dependent oxidoreductase</fullName>
    </submittedName>
</protein>
<dbReference type="Proteomes" id="UP001501742">
    <property type="component" value="Unassembled WGS sequence"/>
</dbReference>
<organism evidence="3 4">
    <name type="scientific">Curtobacterium herbarum</name>
    <dbReference type="NCBI Taxonomy" id="150122"/>
    <lineage>
        <taxon>Bacteria</taxon>
        <taxon>Bacillati</taxon>
        <taxon>Actinomycetota</taxon>
        <taxon>Actinomycetes</taxon>
        <taxon>Micrococcales</taxon>
        <taxon>Microbacteriaceae</taxon>
        <taxon>Curtobacterium</taxon>
    </lineage>
</organism>
<accession>A0ABP4K6D4</accession>
<dbReference type="RefSeq" id="WP_204607056.1">
    <property type="nucleotide sequence ID" value="NZ_BAAAJX010000016.1"/>
</dbReference>
<comment type="caution">
    <text evidence="3">The sequence shown here is derived from an EMBL/GenBank/DDBJ whole genome shotgun (WGS) entry which is preliminary data.</text>
</comment>
<dbReference type="SUPFAM" id="SSF51905">
    <property type="entry name" value="FAD/NAD(P)-binding domain"/>
    <property type="match status" value="1"/>
</dbReference>